<feature type="DNA-binding region" description="OmpR/PhoB-type" evidence="7">
    <location>
        <begin position="131"/>
        <end position="230"/>
    </location>
</feature>
<evidence type="ECO:0000256" key="7">
    <source>
        <dbReference type="PROSITE-ProRule" id="PRU01091"/>
    </source>
</evidence>
<keyword evidence="3" id="KW-0805">Transcription regulation</keyword>
<dbReference type="SMART" id="SM00448">
    <property type="entry name" value="REC"/>
    <property type="match status" value="1"/>
</dbReference>
<accession>A0ABZ2LHE8</accession>
<evidence type="ECO:0000313" key="11">
    <source>
        <dbReference type="Proteomes" id="UP001374803"/>
    </source>
</evidence>
<dbReference type="InterPro" id="IPR001867">
    <property type="entry name" value="OmpR/PhoB-type_DNA-bd"/>
</dbReference>
<feature type="domain" description="OmpR/PhoB-type" evidence="9">
    <location>
        <begin position="131"/>
        <end position="230"/>
    </location>
</feature>
<dbReference type="SMART" id="SM00862">
    <property type="entry name" value="Trans_reg_C"/>
    <property type="match status" value="1"/>
</dbReference>
<dbReference type="Proteomes" id="UP001374803">
    <property type="component" value="Chromosome"/>
</dbReference>
<dbReference type="PROSITE" id="PS51755">
    <property type="entry name" value="OMPR_PHOB"/>
    <property type="match status" value="1"/>
</dbReference>
<feature type="modified residue" description="4-aspartylphosphate" evidence="6">
    <location>
        <position position="55"/>
    </location>
</feature>
<evidence type="ECO:0000256" key="2">
    <source>
        <dbReference type="ARBA" id="ARBA00023012"/>
    </source>
</evidence>
<dbReference type="Gene3D" id="1.10.10.10">
    <property type="entry name" value="Winged helix-like DNA-binding domain superfamily/Winged helix DNA-binding domain"/>
    <property type="match status" value="1"/>
</dbReference>
<organism evidence="10 11">
    <name type="scientific">Pendulispora rubella</name>
    <dbReference type="NCBI Taxonomy" id="2741070"/>
    <lineage>
        <taxon>Bacteria</taxon>
        <taxon>Pseudomonadati</taxon>
        <taxon>Myxococcota</taxon>
        <taxon>Myxococcia</taxon>
        <taxon>Myxococcales</taxon>
        <taxon>Sorangiineae</taxon>
        <taxon>Pendulisporaceae</taxon>
        <taxon>Pendulispora</taxon>
    </lineage>
</organism>
<dbReference type="CDD" id="cd17574">
    <property type="entry name" value="REC_OmpR"/>
    <property type="match status" value="1"/>
</dbReference>
<evidence type="ECO:0000259" key="9">
    <source>
        <dbReference type="PROSITE" id="PS51755"/>
    </source>
</evidence>
<dbReference type="InterPro" id="IPR011006">
    <property type="entry name" value="CheY-like_superfamily"/>
</dbReference>
<feature type="domain" description="Response regulatory" evidence="8">
    <location>
        <begin position="6"/>
        <end position="120"/>
    </location>
</feature>
<evidence type="ECO:0000313" key="10">
    <source>
        <dbReference type="EMBL" id="WXB10374.1"/>
    </source>
</evidence>
<keyword evidence="5" id="KW-0804">Transcription</keyword>
<dbReference type="PROSITE" id="PS50110">
    <property type="entry name" value="RESPONSE_REGULATORY"/>
    <property type="match status" value="1"/>
</dbReference>
<dbReference type="PANTHER" id="PTHR48111:SF1">
    <property type="entry name" value="TWO-COMPONENT RESPONSE REGULATOR ORR33"/>
    <property type="match status" value="1"/>
</dbReference>
<evidence type="ECO:0000259" key="8">
    <source>
        <dbReference type="PROSITE" id="PS50110"/>
    </source>
</evidence>
<dbReference type="CDD" id="cd00383">
    <property type="entry name" value="trans_reg_C"/>
    <property type="match status" value="1"/>
</dbReference>
<evidence type="ECO:0000256" key="1">
    <source>
        <dbReference type="ARBA" id="ARBA00022553"/>
    </source>
</evidence>
<protein>
    <submittedName>
        <fullName evidence="10">Response regulator transcription factor</fullName>
    </submittedName>
</protein>
<dbReference type="SUPFAM" id="SSF46894">
    <property type="entry name" value="C-terminal effector domain of the bipartite response regulators"/>
    <property type="match status" value="1"/>
</dbReference>
<dbReference type="InterPro" id="IPR036388">
    <property type="entry name" value="WH-like_DNA-bd_sf"/>
</dbReference>
<dbReference type="RefSeq" id="WP_394840051.1">
    <property type="nucleotide sequence ID" value="NZ_CP089929.1"/>
</dbReference>
<keyword evidence="4 7" id="KW-0238">DNA-binding</keyword>
<dbReference type="Pfam" id="PF00486">
    <property type="entry name" value="Trans_reg_C"/>
    <property type="match status" value="1"/>
</dbReference>
<dbReference type="InterPro" id="IPR001789">
    <property type="entry name" value="Sig_transdc_resp-reg_receiver"/>
</dbReference>
<evidence type="ECO:0000256" key="5">
    <source>
        <dbReference type="ARBA" id="ARBA00023163"/>
    </source>
</evidence>
<reference evidence="10" key="1">
    <citation type="submission" date="2021-12" db="EMBL/GenBank/DDBJ databases">
        <title>Discovery of the Pendulisporaceae a myxobacterial family with distinct sporulation behavior and unique specialized metabolism.</title>
        <authorList>
            <person name="Garcia R."/>
            <person name="Popoff A."/>
            <person name="Bader C.D."/>
            <person name="Loehr J."/>
            <person name="Walesch S."/>
            <person name="Walt C."/>
            <person name="Boldt J."/>
            <person name="Bunk B."/>
            <person name="Haeckl F.J.F.P.J."/>
            <person name="Gunesch A.P."/>
            <person name="Birkelbach J."/>
            <person name="Nuebel U."/>
            <person name="Pietschmann T."/>
            <person name="Bach T."/>
            <person name="Mueller R."/>
        </authorList>
    </citation>
    <scope>NUCLEOTIDE SEQUENCE</scope>
    <source>
        <strain evidence="10">MSr11367</strain>
    </source>
</reference>
<gene>
    <name evidence="10" type="ORF">LVJ94_24495</name>
</gene>
<keyword evidence="11" id="KW-1185">Reference proteome</keyword>
<evidence type="ECO:0000256" key="3">
    <source>
        <dbReference type="ARBA" id="ARBA00023015"/>
    </source>
</evidence>
<dbReference type="InterPro" id="IPR016032">
    <property type="entry name" value="Sig_transdc_resp-reg_C-effctor"/>
</dbReference>
<keyword evidence="2" id="KW-0902">Two-component regulatory system</keyword>
<name>A0ABZ2LHE8_9BACT</name>
<dbReference type="PANTHER" id="PTHR48111">
    <property type="entry name" value="REGULATOR OF RPOS"/>
    <property type="match status" value="1"/>
</dbReference>
<dbReference type="Pfam" id="PF00072">
    <property type="entry name" value="Response_reg"/>
    <property type="match status" value="1"/>
</dbReference>
<sequence length="230" mass="25732">MSPKKTILIIEDEPHIVLGLRDSLEFEGFRVVSAARGGEGVQLARNETPDAIILDLMLPDMNGYAVCEELRRWSPFVPIIMLTARSQETDKIRGLDAGADDYVTKPFSVGELIARIRAIFRRAARVVGTAPETFEIGEASVNFAAHTLTRSGEVLQLSFYEVELLRLLNERAGQPVSRDEILHKIWGLDASPSNRTVDNFIVKLRKKIEISPDKPKHILTVYGYGYKLAL</sequence>
<proteinExistence type="predicted"/>
<evidence type="ECO:0000256" key="4">
    <source>
        <dbReference type="ARBA" id="ARBA00023125"/>
    </source>
</evidence>
<dbReference type="InterPro" id="IPR039420">
    <property type="entry name" value="WalR-like"/>
</dbReference>
<dbReference type="Gene3D" id="3.40.50.2300">
    <property type="match status" value="1"/>
</dbReference>
<evidence type="ECO:0000256" key="6">
    <source>
        <dbReference type="PROSITE-ProRule" id="PRU00169"/>
    </source>
</evidence>
<keyword evidence="1 6" id="KW-0597">Phosphoprotein</keyword>
<dbReference type="SUPFAM" id="SSF52172">
    <property type="entry name" value="CheY-like"/>
    <property type="match status" value="1"/>
</dbReference>
<dbReference type="EMBL" id="CP089983">
    <property type="protein sequence ID" value="WXB10374.1"/>
    <property type="molecule type" value="Genomic_DNA"/>
</dbReference>
<dbReference type="Gene3D" id="6.10.250.690">
    <property type="match status" value="1"/>
</dbReference>